<evidence type="ECO:0000313" key="3">
    <source>
        <dbReference type="Proteomes" id="UP000808349"/>
    </source>
</evidence>
<name>A0A9D7S8X8_9BACT</name>
<reference evidence="2 3" key="1">
    <citation type="submission" date="2020-10" db="EMBL/GenBank/DDBJ databases">
        <title>Connecting structure to function with the recovery of over 1000 high-quality activated sludge metagenome-assembled genomes encoding full-length rRNA genes using long-read sequencing.</title>
        <authorList>
            <person name="Singleton C.M."/>
            <person name="Petriglieri F."/>
            <person name="Kristensen J.M."/>
            <person name="Kirkegaard R.H."/>
            <person name="Michaelsen T.Y."/>
            <person name="Andersen M.H."/>
            <person name="Karst S.M."/>
            <person name="Dueholm M.S."/>
            <person name="Nielsen P.H."/>
            <person name="Albertsen M."/>
        </authorList>
    </citation>
    <scope>NUCLEOTIDE SEQUENCE [LARGE SCALE GENOMIC DNA]</scope>
    <source>
        <strain evidence="2">Ribe_18-Q3-R11-54_BAT3C.373</strain>
    </source>
</reference>
<gene>
    <name evidence="2" type="ORF">IPO85_05255</name>
</gene>
<dbReference type="AlphaFoldDB" id="A0A9D7S8X8"/>
<sequence>MEQQNYFLKKVLCRPPQKSGHKDKLEIILNSHIKSLLDVKNQEKIHEGAKARDSQHVTRRQSVS</sequence>
<feature type="compositionally biased region" description="Basic and acidic residues" evidence="1">
    <location>
        <begin position="45"/>
        <end position="56"/>
    </location>
</feature>
<accession>A0A9D7S8X8</accession>
<comment type="caution">
    <text evidence="2">The sequence shown here is derived from an EMBL/GenBank/DDBJ whole genome shotgun (WGS) entry which is preliminary data.</text>
</comment>
<dbReference type="EMBL" id="JADKFW010000004">
    <property type="protein sequence ID" value="MBK9716914.1"/>
    <property type="molecule type" value="Genomic_DNA"/>
</dbReference>
<feature type="region of interest" description="Disordered" evidence="1">
    <location>
        <begin position="45"/>
        <end position="64"/>
    </location>
</feature>
<proteinExistence type="predicted"/>
<protein>
    <submittedName>
        <fullName evidence="2">Uncharacterized protein</fullName>
    </submittedName>
</protein>
<organism evidence="2 3">
    <name type="scientific">Candidatus Defluviibacterium haderslevense</name>
    <dbReference type="NCBI Taxonomy" id="2981993"/>
    <lineage>
        <taxon>Bacteria</taxon>
        <taxon>Pseudomonadati</taxon>
        <taxon>Bacteroidota</taxon>
        <taxon>Saprospiria</taxon>
        <taxon>Saprospirales</taxon>
        <taxon>Saprospiraceae</taxon>
        <taxon>Candidatus Defluviibacterium</taxon>
    </lineage>
</organism>
<evidence type="ECO:0000256" key="1">
    <source>
        <dbReference type="SAM" id="MobiDB-lite"/>
    </source>
</evidence>
<evidence type="ECO:0000313" key="2">
    <source>
        <dbReference type="EMBL" id="MBK9716914.1"/>
    </source>
</evidence>
<dbReference type="Proteomes" id="UP000808349">
    <property type="component" value="Unassembled WGS sequence"/>
</dbReference>